<dbReference type="InterPro" id="IPR041255">
    <property type="entry name" value="LpxI_N"/>
</dbReference>
<dbReference type="Gene3D" id="3.40.50.20">
    <property type="match status" value="1"/>
</dbReference>
<comment type="caution">
    <text evidence="3">The sequence shown here is derived from an EMBL/GenBank/DDBJ whole genome shotgun (WGS) entry which is preliminary data.</text>
</comment>
<sequence length="285" mass="30053">MAAASHGPVVILAGGGALPERLARALQGRGREVRIIAFRGFTAWRLSRRADAVVDLLDIRRALNLLASWSPAEVVLAGPVQRPGPAAALGALASFRNRDEIASLLASGDDRLLTSVIRLIEEQGHRVSGIDGLAPELLAPAGVMSTVTPDDEQRQSMALGFSLLGSLSPFDVGQAAVIAGRRVAAIEGPEGTDAMLKRVRRLWGTRRLPKSHHGMVLVKTAKEGQDLRVDLPAIGPRTVIRAAAAGVNGIAVGAGRTLVIDPEETLQEAERRRLFLVGVSPRGAA</sequence>
<dbReference type="EMBL" id="JASJEV010000001">
    <property type="protein sequence ID" value="MDJ1156780.1"/>
    <property type="molecule type" value="Genomic_DNA"/>
</dbReference>
<evidence type="ECO:0000259" key="2">
    <source>
        <dbReference type="Pfam" id="PF17930"/>
    </source>
</evidence>
<feature type="domain" description="LpxI C-terminal" evidence="1">
    <location>
        <begin position="140"/>
        <end position="277"/>
    </location>
</feature>
<dbReference type="RefSeq" id="WP_283738779.1">
    <property type="nucleotide sequence ID" value="NZ_JASJEV010000001.1"/>
</dbReference>
<evidence type="ECO:0000259" key="1">
    <source>
        <dbReference type="Pfam" id="PF06230"/>
    </source>
</evidence>
<gene>
    <name evidence="3" type="primary">lpxI</name>
    <name evidence="3" type="ORF">QNA08_00775</name>
</gene>
<dbReference type="Gene3D" id="3.40.140.80">
    <property type="match status" value="1"/>
</dbReference>
<dbReference type="Pfam" id="PF06230">
    <property type="entry name" value="LpxI_C"/>
    <property type="match status" value="1"/>
</dbReference>
<proteinExistence type="predicted"/>
<dbReference type="InterPro" id="IPR043167">
    <property type="entry name" value="LpxI_C_sf"/>
</dbReference>
<dbReference type="GO" id="GO:0016787">
    <property type="term" value="F:hydrolase activity"/>
    <property type="evidence" value="ECO:0007669"/>
    <property type="project" value="UniProtKB-KW"/>
</dbReference>
<evidence type="ECO:0000313" key="4">
    <source>
        <dbReference type="Proteomes" id="UP001321492"/>
    </source>
</evidence>
<dbReference type="Pfam" id="PF17930">
    <property type="entry name" value="LpxI_N"/>
    <property type="match status" value="1"/>
</dbReference>
<dbReference type="PANTHER" id="PTHR39962:SF1">
    <property type="entry name" value="LPXI FAMILY PROTEIN"/>
    <property type="match status" value="1"/>
</dbReference>
<reference evidence="3 4" key="1">
    <citation type="submission" date="2023-05" db="EMBL/GenBank/DDBJ databases">
        <title>Chelatococcus sp. nov., a moderately thermophilic bacterium isolated from hot spring microbial mat.</title>
        <authorList>
            <person name="Hu C.-J."/>
            <person name="Li W.-J."/>
        </authorList>
    </citation>
    <scope>NUCLEOTIDE SEQUENCE [LARGE SCALE GENOMIC DNA]</scope>
    <source>
        <strain evidence="3 4">SYSU G07232</strain>
    </source>
</reference>
<name>A0ABT7ABM7_9HYPH</name>
<accession>A0ABT7ABM7</accession>
<keyword evidence="4" id="KW-1185">Reference proteome</keyword>
<organism evidence="3 4">
    <name type="scientific">Chelatococcus albus</name>
    <dbReference type="NCBI Taxonomy" id="3047466"/>
    <lineage>
        <taxon>Bacteria</taxon>
        <taxon>Pseudomonadati</taxon>
        <taxon>Pseudomonadota</taxon>
        <taxon>Alphaproteobacteria</taxon>
        <taxon>Hyphomicrobiales</taxon>
        <taxon>Chelatococcaceae</taxon>
        <taxon>Chelatococcus</taxon>
    </lineage>
</organism>
<dbReference type="InterPro" id="IPR010415">
    <property type="entry name" value="LpxI_C"/>
</dbReference>
<dbReference type="InterPro" id="IPR053174">
    <property type="entry name" value="LpxI"/>
</dbReference>
<dbReference type="Proteomes" id="UP001321492">
    <property type="component" value="Unassembled WGS sequence"/>
</dbReference>
<keyword evidence="3" id="KW-0378">Hydrolase</keyword>
<dbReference type="PANTHER" id="PTHR39962">
    <property type="entry name" value="BLL4848 PROTEIN"/>
    <property type="match status" value="1"/>
</dbReference>
<feature type="domain" description="LpxI N-terminal" evidence="2">
    <location>
        <begin position="9"/>
        <end position="137"/>
    </location>
</feature>
<evidence type="ECO:0000313" key="3">
    <source>
        <dbReference type="EMBL" id="MDJ1156780.1"/>
    </source>
</evidence>
<protein>
    <submittedName>
        <fullName evidence="3">UDP-2,3-diacylglucosamine diphosphatase LpxI</fullName>
        <ecNumber evidence="3">3.6.1.54</ecNumber>
    </submittedName>
</protein>
<dbReference type="EC" id="3.6.1.54" evidence="3"/>